<dbReference type="InterPro" id="IPR013830">
    <property type="entry name" value="SGNH_hydro"/>
</dbReference>
<evidence type="ECO:0000313" key="3">
    <source>
        <dbReference type="Proteomes" id="UP000494269"/>
    </source>
</evidence>
<reference evidence="2 3" key="1">
    <citation type="submission" date="2020-04" db="EMBL/GenBank/DDBJ databases">
        <authorList>
            <person name="De Canck E."/>
        </authorList>
    </citation>
    <scope>NUCLEOTIDE SEQUENCE [LARGE SCALE GENOMIC DNA]</scope>
    <source>
        <strain evidence="2 3">LMG 3441</strain>
    </source>
</reference>
<gene>
    <name evidence="2" type="ORF">LMG3441_01562</name>
</gene>
<evidence type="ECO:0000259" key="1">
    <source>
        <dbReference type="Pfam" id="PF13472"/>
    </source>
</evidence>
<dbReference type="GO" id="GO:0016788">
    <property type="term" value="F:hydrolase activity, acting on ester bonds"/>
    <property type="evidence" value="ECO:0007669"/>
    <property type="project" value="UniProtKB-ARBA"/>
</dbReference>
<evidence type="ECO:0000313" key="2">
    <source>
        <dbReference type="EMBL" id="CAB3680434.1"/>
    </source>
</evidence>
<dbReference type="AlphaFoldDB" id="A0A6S6ZHE1"/>
<name>A0A6S6ZHE1_9BURK</name>
<protein>
    <recommendedName>
        <fullName evidence="1">SGNH hydrolase-type esterase domain-containing protein</fullName>
    </recommendedName>
</protein>
<dbReference type="Gene3D" id="3.40.50.1110">
    <property type="entry name" value="SGNH hydrolase"/>
    <property type="match status" value="1"/>
</dbReference>
<dbReference type="Pfam" id="PF13472">
    <property type="entry name" value="Lipase_GDSL_2"/>
    <property type="match status" value="1"/>
</dbReference>
<dbReference type="InterPro" id="IPR036514">
    <property type="entry name" value="SGNH_hydro_sf"/>
</dbReference>
<feature type="domain" description="SGNH hydrolase-type esterase" evidence="1">
    <location>
        <begin position="697"/>
        <end position="834"/>
    </location>
</feature>
<accession>A0A6S6ZHE1</accession>
<dbReference type="EMBL" id="CADIJQ010000001">
    <property type="protein sequence ID" value="CAB3680434.1"/>
    <property type="molecule type" value="Genomic_DNA"/>
</dbReference>
<sequence>MAGYLSRLDLLNGSTDAGTLAEFANGVAGVPNVNRAGNDVSNLASIRAAALEAASQAANLKTYITRAAMVADTAQPVPTTGRVTNDPTASNNGDWVWNGAAWVWSAIQPASVATVNDLVARANSAGIQPWYRTDATTIGLSASAGYTRTVVDGVMRFTPNGITATIGYFQRSFTAPQRFSPVTQTRVAYRMRHFSGNASNRLYALQLVDTNGVSYVYPSATMDGPNTPILDGWVTYIIDISRKPDGSAWGAEVIATAYVALYVATNPAVLDVEWFAVGNTMADFPTNAELERERATLARGISLGDAYQMSSLALEVLGSNPSFWAGLSGFSRMADGQFTRFTPLGVSSALGYTSRTLTTPINPTVNTRLRYKIKAEGGADARGYIVFLQDSTGAGWYYTSNEGMGLQDSSEKAVVYDVDISRRPDGTAWPVGVTITQIWLSLSAGNGATSWLLQWLVVGVPTGISAASMPVDNLKARVAALEAKAPASGSMLRDLLTAMWNPLHSPEILLIGDSITVGVGASGPEKSWAGLFHRWLGESFVDGPVVQSGTDFTYSETAMAVPSNPFSLNEDIGFLIELNGSFSVPAPTYNASAFAYSNFWELSPAGGAGKNKGEMRFTMTGDNLTLRYCAIDAADPTGSIVELWGNGSKLGELDFYGPEAWGKLASFSFAFGRYDIRLVPKSASNVFRLEAIHHARRVKVMNMAVSGSSTGSWLPGSANYTAALAKRSEFAFVQLGTNDRNNPGAQFVTYFFATRIAMALRDAGKKTCLMVSNAVSNAEDARLLFTQRKVAWAIRQVAEDMALDFIDNYQATVPAKLYGETWAPDGLHPNNDGHLLMFESVRERIVRSV</sequence>
<dbReference type="Proteomes" id="UP000494269">
    <property type="component" value="Unassembled WGS sequence"/>
</dbReference>
<proteinExistence type="predicted"/>
<dbReference type="CDD" id="cd00229">
    <property type="entry name" value="SGNH_hydrolase"/>
    <property type="match status" value="1"/>
</dbReference>
<dbReference type="SUPFAM" id="SSF52266">
    <property type="entry name" value="SGNH hydrolase"/>
    <property type="match status" value="1"/>
</dbReference>
<keyword evidence="3" id="KW-1185">Reference proteome</keyword>
<organism evidence="2 3">
    <name type="scientific">Achromobacter kerstersii</name>
    <dbReference type="NCBI Taxonomy" id="1353890"/>
    <lineage>
        <taxon>Bacteria</taxon>
        <taxon>Pseudomonadati</taxon>
        <taxon>Pseudomonadota</taxon>
        <taxon>Betaproteobacteria</taxon>
        <taxon>Burkholderiales</taxon>
        <taxon>Alcaligenaceae</taxon>
        <taxon>Achromobacter</taxon>
    </lineage>
</organism>